<evidence type="ECO:0000256" key="4">
    <source>
        <dbReference type="SAM" id="MobiDB-lite"/>
    </source>
</evidence>
<proteinExistence type="inferred from homology"/>
<sequence>MDASIINFLSIAVFFTAFVLLYKMCKVWLTTGAAANSVSPKLGPHLYTVCESNTCIRCSKNKDILLEALTRLSYHASPSKAPDLKNHDSLGSPKVCDRDTVTSDIKMSLKLLKEKEQSKDPFESPTRKSLTPGHTNPHVFKLSGIRENKFWSLDDFPALNVLEKCFTQIYLEFIHLYKSDLPETLAFWQRNQTDKGRWDILMLVEQGRTTKALEFCPKTMEVLDQIPYLMKGNLFGNAYFSVVHPGTHISAHHGSTNCRVRCHLGLVVPFSVENCTLWVDGDSVHWEEGKFIFFNDAFLHSVEHSGPPSAGYRAVLMLDLWHPDINESQRKILDYAFSN</sequence>
<dbReference type="InterPro" id="IPR051821">
    <property type="entry name" value="Asp/Asn_beta-hydroxylase"/>
</dbReference>
<comment type="similarity">
    <text evidence="1">Belongs to the aspartyl/asparaginyl beta-hydroxylase family.</text>
</comment>
<keyword evidence="5" id="KW-0472">Membrane</keyword>
<evidence type="ECO:0000259" key="6">
    <source>
        <dbReference type="Pfam" id="PF05118"/>
    </source>
</evidence>
<dbReference type="SUPFAM" id="SSF51197">
    <property type="entry name" value="Clavaminate synthase-like"/>
    <property type="match status" value="1"/>
</dbReference>
<dbReference type="GO" id="GO:0016020">
    <property type="term" value="C:membrane"/>
    <property type="evidence" value="ECO:0007669"/>
    <property type="project" value="TreeGrafter"/>
</dbReference>
<evidence type="ECO:0000256" key="3">
    <source>
        <dbReference type="ARBA" id="ARBA00023002"/>
    </source>
</evidence>
<keyword evidence="8" id="KW-1185">Reference proteome</keyword>
<dbReference type="PANTHER" id="PTHR46332:SF5">
    <property type="entry name" value="ASPARTATE BETA-HYDROXYLASE DOMAIN CONTAINING 2"/>
    <property type="match status" value="1"/>
</dbReference>
<dbReference type="GO" id="GO:0051213">
    <property type="term" value="F:dioxygenase activity"/>
    <property type="evidence" value="ECO:0007669"/>
    <property type="project" value="UniProtKB-KW"/>
</dbReference>
<keyword evidence="3" id="KW-0560">Oxidoreductase</keyword>
<comment type="caution">
    <text evidence="7">The sequence shown here is derived from an EMBL/GenBank/DDBJ whole genome shotgun (WGS) entry which is preliminary data.</text>
</comment>
<dbReference type="AlphaFoldDB" id="A0AAV4CQA7"/>
<feature type="domain" description="Aspartyl/asparaginy/proline hydroxylase" evidence="6">
    <location>
        <begin position="167"/>
        <end position="323"/>
    </location>
</feature>
<feature type="transmembrane region" description="Helical" evidence="5">
    <location>
        <begin position="6"/>
        <end position="22"/>
    </location>
</feature>
<dbReference type="Pfam" id="PF05118">
    <property type="entry name" value="Asp_Arg_Hydrox"/>
    <property type="match status" value="1"/>
</dbReference>
<dbReference type="EMBL" id="BLXT01006874">
    <property type="protein sequence ID" value="GFO34088.1"/>
    <property type="molecule type" value="Genomic_DNA"/>
</dbReference>
<evidence type="ECO:0000256" key="1">
    <source>
        <dbReference type="ARBA" id="ARBA00007730"/>
    </source>
</evidence>
<name>A0AAV4CQA7_9GAST</name>
<keyword evidence="5" id="KW-1133">Transmembrane helix</keyword>
<dbReference type="Gene3D" id="2.60.120.330">
    <property type="entry name" value="B-lactam Antibiotic, Isopenicillin N Synthase, Chain"/>
    <property type="match status" value="1"/>
</dbReference>
<organism evidence="7 8">
    <name type="scientific">Plakobranchus ocellatus</name>
    <dbReference type="NCBI Taxonomy" id="259542"/>
    <lineage>
        <taxon>Eukaryota</taxon>
        <taxon>Metazoa</taxon>
        <taxon>Spiralia</taxon>
        <taxon>Lophotrochozoa</taxon>
        <taxon>Mollusca</taxon>
        <taxon>Gastropoda</taxon>
        <taxon>Heterobranchia</taxon>
        <taxon>Euthyneura</taxon>
        <taxon>Panpulmonata</taxon>
        <taxon>Sacoglossa</taxon>
        <taxon>Placobranchoidea</taxon>
        <taxon>Plakobranchidae</taxon>
        <taxon>Plakobranchus</taxon>
    </lineage>
</organism>
<protein>
    <submittedName>
        <fullName evidence="7">Aspartate beta-hydroxylase domain-containing protein 2</fullName>
    </submittedName>
</protein>
<dbReference type="InterPro" id="IPR007803">
    <property type="entry name" value="Asp/Arg/Pro-Hydrxlase"/>
</dbReference>
<evidence type="ECO:0000256" key="5">
    <source>
        <dbReference type="SAM" id="Phobius"/>
    </source>
</evidence>
<evidence type="ECO:0000313" key="7">
    <source>
        <dbReference type="EMBL" id="GFO34088.1"/>
    </source>
</evidence>
<feature type="region of interest" description="Disordered" evidence="4">
    <location>
        <begin position="115"/>
        <end position="135"/>
    </location>
</feature>
<gene>
    <name evidence="7" type="ORF">PoB_006059300</name>
</gene>
<reference evidence="7 8" key="1">
    <citation type="journal article" date="2021" name="Elife">
        <title>Chloroplast acquisition without the gene transfer in kleptoplastic sea slugs, Plakobranchus ocellatus.</title>
        <authorList>
            <person name="Maeda T."/>
            <person name="Takahashi S."/>
            <person name="Yoshida T."/>
            <person name="Shimamura S."/>
            <person name="Takaki Y."/>
            <person name="Nagai Y."/>
            <person name="Toyoda A."/>
            <person name="Suzuki Y."/>
            <person name="Arimoto A."/>
            <person name="Ishii H."/>
            <person name="Satoh N."/>
            <person name="Nishiyama T."/>
            <person name="Hasebe M."/>
            <person name="Maruyama T."/>
            <person name="Minagawa J."/>
            <person name="Obokata J."/>
            <person name="Shigenobu S."/>
        </authorList>
    </citation>
    <scope>NUCLEOTIDE SEQUENCE [LARGE SCALE GENOMIC DNA]</scope>
</reference>
<feature type="compositionally biased region" description="Basic and acidic residues" evidence="4">
    <location>
        <begin position="115"/>
        <end position="126"/>
    </location>
</feature>
<keyword evidence="2" id="KW-0223">Dioxygenase</keyword>
<evidence type="ECO:0000256" key="2">
    <source>
        <dbReference type="ARBA" id="ARBA00022964"/>
    </source>
</evidence>
<dbReference type="InterPro" id="IPR027443">
    <property type="entry name" value="IPNS-like_sf"/>
</dbReference>
<evidence type="ECO:0000313" key="8">
    <source>
        <dbReference type="Proteomes" id="UP000735302"/>
    </source>
</evidence>
<accession>A0AAV4CQA7</accession>
<dbReference type="Proteomes" id="UP000735302">
    <property type="component" value="Unassembled WGS sequence"/>
</dbReference>
<dbReference type="PANTHER" id="PTHR46332">
    <property type="entry name" value="ASPARTATE BETA-HYDROXYLASE DOMAIN-CONTAINING PROTEIN 2"/>
    <property type="match status" value="1"/>
</dbReference>
<keyword evidence="5" id="KW-0812">Transmembrane</keyword>